<name>A0A0A9A3T1_ARUDO</name>
<sequence length="28" mass="3288">MANSSCWSFHPDIFIRFYAELADLNLLL</sequence>
<protein>
    <submittedName>
        <fullName evidence="1">Uncharacterized protein</fullName>
    </submittedName>
</protein>
<accession>A0A0A9A3T1</accession>
<reference evidence="1" key="2">
    <citation type="journal article" date="2015" name="Data Brief">
        <title>Shoot transcriptome of the giant reed, Arundo donax.</title>
        <authorList>
            <person name="Barrero R.A."/>
            <person name="Guerrero F.D."/>
            <person name="Moolhuijzen P."/>
            <person name="Goolsby J.A."/>
            <person name="Tidwell J."/>
            <person name="Bellgard S.E."/>
            <person name="Bellgard M.I."/>
        </authorList>
    </citation>
    <scope>NUCLEOTIDE SEQUENCE</scope>
    <source>
        <tissue evidence="1">Shoot tissue taken approximately 20 cm above the soil surface</tissue>
    </source>
</reference>
<dbReference type="EMBL" id="GBRH01254255">
    <property type="protein sequence ID" value="JAD43640.1"/>
    <property type="molecule type" value="Transcribed_RNA"/>
</dbReference>
<evidence type="ECO:0000313" key="1">
    <source>
        <dbReference type="EMBL" id="JAD43640.1"/>
    </source>
</evidence>
<organism evidence="1">
    <name type="scientific">Arundo donax</name>
    <name type="common">Giant reed</name>
    <name type="synonym">Donax arundinaceus</name>
    <dbReference type="NCBI Taxonomy" id="35708"/>
    <lineage>
        <taxon>Eukaryota</taxon>
        <taxon>Viridiplantae</taxon>
        <taxon>Streptophyta</taxon>
        <taxon>Embryophyta</taxon>
        <taxon>Tracheophyta</taxon>
        <taxon>Spermatophyta</taxon>
        <taxon>Magnoliopsida</taxon>
        <taxon>Liliopsida</taxon>
        <taxon>Poales</taxon>
        <taxon>Poaceae</taxon>
        <taxon>PACMAD clade</taxon>
        <taxon>Arundinoideae</taxon>
        <taxon>Arundineae</taxon>
        <taxon>Arundo</taxon>
    </lineage>
</organism>
<reference evidence="1" key="1">
    <citation type="submission" date="2014-09" db="EMBL/GenBank/DDBJ databases">
        <authorList>
            <person name="Magalhaes I.L.F."/>
            <person name="Oliveira U."/>
            <person name="Santos F.R."/>
            <person name="Vidigal T.H.D.A."/>
            <person name="Brescovit A.D."/>
            <person name="Santos A.J."/>
        </authorList>
    </citation>
    <scope>NUCLEOTIDE SEQUENCE</scope>
    <source>
        <tissue evidence="1">Shoot tissue taken approximately 20 cm above the soil surface</tissue>
    </source>
</reference>
<proteinExistence type="predicted"/>
<dbReference type="AlphaFoldDB" id="A0A0A9A3T1"/>